<proteinExistence type="inferred from homology"/>
<dbReference type="PROSITE" id="PS51900">
    <property type="entry name" value="CB"/>
    <property type="match status" value="1"/>
</dbReference>
<evidence type="ECO:0000256" key="4">
    <source>
        <dbReference type="ARBA" id="ARBA00023172"/>
    </source>
</evidence>
<keyword evidence="4" id="KW-0233">DNA recombination</keyword>
<evidence type="ECO:0000259" key="7">
    <source>
        <dbReference type="PROSITE" id="PS51900"/>
    </source>
</evidence>
<dbReference type="GO" id="GO:0006310">
    <property type="term" value="P:DNA recombination"/>
    <property type="evidence" value="ECO:0007669"/>
    <property type="project" value="UniProtKB-KW"/>
</dbReference>
<dbReference type="InterPro" id="IPR053876">
    <property type="entry name" value="Phage_int_M"/>
</dbReference>
<dbReference type="HOGENOM" id="CLU_027562_0_2_0"/>
<feature type="domain" description="Core-binding (CB)" evidence="7">
    <location>
        <begin position="67"/>
        <end position="148"/>
    </location>
</feature>
<dbReference type="STRING" id="981222.Cabther_A1315"/>
<dbReference type="Gene3D" id="1.10.150.130">
    <property type="match status" value="1"/>
</dbReference>
<dbReference type="EMBL" id="CP002514">
    <property type="protein sequence ID" value="AEP12066.1"/>
    <property type="molecule type" value="Genomic_DNA"/>
</dbReference>
<dbReference type="AlphaFoldDB" id="G2LET3"/>
<keyword evidence="9" id="KW-1185">Reference proteome</keyword>
<dbReference type="InterPro" id="IPR044068">
    <property type="entry name" value="CB"/>
</dbReference>
<dbReference type="GO" id="GO:0015074">
    <property type="term" value="P:DNA integration"/>
    <property type="evidence" value="ECO:0007669"/>
    <property type="project" value="UniProtKB-KW"/>
</dbReference>
<evidence type="ECO:0000256" key="1">
    <source>
        <dbReference type="ARBA" id="ARBA00008857"/>
    </source>
</evidence>
<dbReference type="PANTHER" id="PTHR30629">
    <property type="entry name" value="PROPHAGE INTEGRASE"/>
    <property type="match status" value="1"/>
</dbReference>
<dbReference type="Pfam" id="PF22022">
    <property type="entry name" value="Phage_int_M"/>
    <property type="match status" value="1"/>
</dbReference>
<dbReference type="InterPro" id="IPR010998">
    <property type="entry name" value="Integrase_recombinase_N"/>
</dbReference>
<dbReference type="Pfam" id="PF00589">
    <property type="entry name" value="Phage_integrase"/>
    <property type="match status" value="1"/>
</dbReference>
<dbReference type="PANTHER" id="PTHR30629:SF2">
    <property type="entry name" value="PROPHAGE INTEGRASE INTS-RELATED"/>
    <property type="match status" value="1"/>
</dbReference>
<dbReference type="InterPro" id="IPR038488">
    <property type="entry name" value="Integrase_DNA-bd_sf"/>
</dbReference>
<dbReference type="InterPro" id="IPR011010">
    <property type="entry name" value="DNA_brk_join_enz"/>
</dbReference>
<keyword evidence="3 5" id="KW-0238">DNA-binding</keyword>
<dbReference type="Proteomes" id="UP000006791">
    <property type="component" value="Chromosome 1"/>
</dbReference>
<evidence type="ECO:0000256" key="2">
    <source>
        <dbReference type="ARBA" id="ARBA00022908"/>
    </source>
</evidence>
<organism evidence="8 9">
    <name type="scientific">Chloracidobacterium thermophilum (strain B)</name>
    <dbReference type="NCBI Taxonomy" id="981222"/>
    <lineage>
        <taxon>Bacteria</taxon>
        <taxon>Pseudomonadati</taxon>
        <taxon>Acidobacteriota</taxon>
        <taxon>Terriglobia</taxon>
        <taxon>Terriglobales</taxon>
        <taxon>Acidobacteriaceae</taxon>
        <taxon>Chloracidobacterium</taxon>
    </lineage>
</organism>
<dbReference type="InterPro" id="IPR013762">
    <property type="entry name" value="Integrase-like_cat_sf"/>
</dbReference>
<dbReference type="InterPro" id="IPR050808">
    <property type="entry name" value="Phage_Integrase"/>
</dbReference>
<sequence>MQARNGRVSKSWVFRWARDGKVFERGLGAVDVRSLAEARQVAAELRKALFHGQSPDELLQRRRRKNKTFSECALELIESKRPGWKTKNKVRQWTQTLRDYAFPVLGNKAPAEVTTNDVLAVLKPIWTTKPSTAQYVRDRIAAVLDYAAVIGLRQKGDNPAQWKGKLELALPSPRKVRPVVHFAAADWKEVPALYSCLSEKPGIPSLCLQFIILTAVRSNEARGASWQEIDLNDAVWTIPAQRMKNGRTHKIPLSPVAVDLLMSVQPWSSDSLIFPGAPKGTMSGATLLKLLRTVAPGATVHGFRSSFRVWAEEHGYASSVAEAALAHTNTNATEAAYQRSDLFARRRELMDAWAAFVTGHATQRLAAAAGGSHGQ</sequence>
<accession>G2LET3</accession>
<feature type="domain" description="Tyr recombinase" evidence="6">
    <location>
        <begin position="178"/>
        <end position="351"/>
    </location>
</feature>
<evidence type="ECO:0000256" key="5">
    <source>
        <dbReference type="PROSITE-ProRule" id="PRU01248"/>
    </source>
</evidence>
<evidence type="ECO:0000313" key="8">
    <source>
        <dbReference type="EMBL" id="AEP12066.1"/>
    </source>
</evidence>
<gene>
    <name evidence="8" type="ordered locus">Cabther_A1315</name>
</gene>
<name>G2LET3_CHLTF</name>
<evidence type="ECO:0000313" key="9">
    <source>
        <dbReference type="Proteomes" id="UP000006791"/>
    </source>
</evidence>
<dbReference type="GO" id="GO:0003677">
    <property type="term" value="F:DNA binding"/>
    <property type="evidence" value="ECO:0007669"/>
    <property type="project" value="UniProtKB-UniRule"/>
</dbReference>
<dbReference type="PROSITE" id="PS51898">
    <property type="entry name" value="TYR_RECOMBINASE"/>
    <property type="match status" value="1"/>
</dbReference>
<dbReference type="Gene3D" id="1.10.443.10">
    <property type="entry name" value="Intergrase catalytic core"/>
    <property type="match status" value="1"/>
</dbReference>
<comment type="similarity">
    <text evidence="1">Belongs to the 'phage' integrase family.</text>
</comment>
<dbReference type="Gene3D" id="3.30.160.390">
    <property type="entry name" value="Integrase, DNA-binding domain"/>
    <property type="match status" value="1"/>
</dbReference>
<dbReference type="InterPro" id="IPR002104">
    <property type="entry name" value="Integrase_catalytic"/>
</dbReference>
<evidence type="ECO:0000256" key="3">
    <source>
        <dbReference type="ARBA" id="ARBA00023125"/>
    </source>
</evidence>
<dbReference type="KEGG" id="ctm:Cabther_A1315"/>
<dbReference type="CDD" id="cd00801">
    <property type="entry name" value="INT_P4_C"/>
    <property type="match status" value="1"/>
</dbReference>
<evidence type="ECO:0000259" key="6">
    <source>
        <dbReference type="PROSITE" id="PS51898"/>
    </source>
</evidence>
<keyword evidence="2" id="KW-0229">DNA integration</keyword>
<reference evidence="8 9" key="1">
    <citation type="journal article" date="2012" name="Environ. Microbiol.">
        <title>Complete genome of Candidatus Chloracidobacterium thermophilum, a chlorophyll-based photoheterotroph belonging to the phylum Acidobacteria.</title>
        <authorList>
            <person name="Garcia Costas A.M."/>
            <person name="Liu Z."/>
            <person name="Tomsho L.P."/>
            <person name="Schuster S.C."/>
            <person name="Ward D.M."/>
            <person name="Bryant D.A."/>
        </authorList>
    </citation>
    <scope>NUCLEOTIDE SEQUENCE [LARGE SCALE GENOMIC DNA]</scope>
    <source>
        <strain evidence="8 9">B</strain>
    </source>
</reference>
<protein>
    <submittedName>
        <fullName evidence="8">Integrase</fullName>
    </submittedName>
</protein>
<dbReference type="SUPFAM" id="SSF56349">
    <property type="entry name" value="DNA breaking-rejoining enzymes"/>
    <property type="match status" value="1"/>
</dbReference>